<name>A0A382FE55_9ZZZZ</name>
<reference evidence="1" key="1">
    <citation type="submission" date="2018-05" db="EMBL/GenBank/DDBJ databases">
        <authorList>
            <person name="Lanie J.A."/>
            <person name="Ng W.-L."/>
            <person name="Kazmierczak K.M."/>
            <person name="Andrzejewski T.M."/>
            <person name="Davidsen T.M."/>
            <person name="Wayne K.J."/>
            <person name="Tettelin H."/>
            <person name="Glass J.I."/>
            <person name="Rusch D."/>
            <person name="Podicherti R."/>
            <person name="Tsui H.-C.T."/>
            <person name="Winkler M.E."/>
        </authorList>
    </citation>
    <scope>NUCLEOTIDE SEQUENCE</scope>
</reference>
<dbReference type="EMBL" id="UINC01049073">
    <property type="protein sequence ID" value="SVB60397.1"/>
    <property type="molecule type" value="Genomic_DNA"/>
</dbReference>
<evidence type="ECO:0000313" key="1">
    <source>
        <dbReference type="EMBL" id="SVB60397.1"/>
    </source>
</evidence>
<dbReference type="InterPro" id="IPR007263">
    <property type="entry name" value="DCC1-like"/>
</dbReference>
<organism evidence="1">
    <name type="scientific">marine metagenome</name>
    <dbReference type="NCBI Taxonomy" id="408172"/>
    <lineage>
        <taxon>unclassified sequences</taxon>
        <taxon>metagenomes</taxon>
        <taxon>ecological metagenomes</taxon>
    </lineage>
</organism>
<dbReference type="InterPro" id="IPR052927">
    <property type="entry name" value="DCC_oxidoreductase"/>
</dbReference>
<gene>
    <name evidence="1" type="ORF">METZ01_LOCUS213251</name>
</gene>
<proteinExistence type="predicted"/>
<dbReference type="GO" id="GO:0015035">
    <property type="term" value="F:protein-disulfide reductase activity"/>
    <property type="evidence" value="ECO:0007669"/>
    <property type="project" value="InterPro"/>
</dbReference>
<dbReference type="Pfam" id="PF04134">
    <property type="entry name" value="DCC1-like"/>
    <property type="match status" value="1"/>
</dbReference>
<accession>A0A382FE55</accession>
<dbReference type="PANTHER" id="PTHR33639:SF2">
    <property type="entry name" value="DUF393 DOMAIN-CONTAINING PROTEIN"/>
    <property type="match status" value="1"/>
</dbReference>
<evidence type="ECO:0008006" key="2">
    <source>
        <dbReference type="Google" id="ProtNLM"/>
    </source>
</evidence>
<dbReference type="AlphaFoldDB" id="A0A382FE55"/>
<dbReference type="PANTHER" id="PTHR33639">
    <property type="entry name" value="THIOL-DISULFIDE OXIDOREDUCTASE DCC"/>
    <property type="match status" value="1"/>
</dbReference>
<protein>
    <recommendedName>
        <fullName evidence="2">Thiol-disulfide oxidoreductase DCC</fullName>
    </recommendedName>
</protein>
<sequence length="138" mass="15837">MSSDSPDRIIFFDGYCVVCNKLVDFLFTLDSGGRFSFAALQSSSAEFTLPKHGYPVQTIRSLDNVVYLQAGKIKIKSDAILSIMADLGGAYRLFSLLYIVPRFFRNRIYDEFARHRYGWFGKNEVCRIPTKKMHKCLD</sequence>